<name>A0A3A1R2W6_9BACI</name>
<feature type="region of interest" description="Disordered" evidence="3">
    <location>
        <begin position="140"/>
        <end position="191"/>
    </location>
</feature>
<dbReference type="Gene3D" id="2.60.40.10">
    <property type="entry name" value="Immunoglobulins"/>
    <property type="match status" value="1"/>
</dbReference>
<gene>
    <name evidence="4" type="ORF">D3H55_06300</name>
</gene>
<accession>A0A3A1R2W6</accession>
<dbReference type="Pfam" id="PF12799">
    <property type="entry name" value="LRR_4"/>
    <property type="match status" value="1"/>
</dbReference>
<dbReference type="InterPro" id="IPR032675">
    <property type="entry name" value="LRR_dom_sf"/>
</dbReference>
<dbReference type="InterPro" id="IPR050836">
    <property type="entry name" value="SDS22/Internalin_LRR"/>
</dbReference>
<dbReference type="PANTHER" id="PTHR46652">
    <property type="entry name" value="LEUCINE-RICH REPEAT AND IQ DOMAIN-CONTAINING PROTEIN 1-RELATED"/>
    <property type="match status" value="1"/>
</dbReference>
<evidence type="ECO:0000313" key="5">
    <source>
        <dbReference type="Proteomes" id="UP000265801"/>
    </source>
</evidence>
<sequence length="1410" mass="157117">MKQSNISKLLVLIVFLFSIIMPFKGNAGAEINSLYVSEIDFNEEAGFVGLQWSTAKTFEMKDDEESLIIYKDGQPYPLESEQVGYMEDPVNAIFARYNSRDYRIEPGEAYTYQMELTIGDNTFTSEEFIVEIPKGAVVAEPSGLADEETVSESETAVEDEAEPETDDGQAPSDPETKDSQQSREDSGLFSDANLEETIIQQLGIYNRTLTEEDLLGLNHLTISNAVGEVSDFSGLEKAVNMDSVEFRYQNNINITQLNSIESISSLEFDHSPLMNPEELLSFDQLERVTYIGESPSYEEFAIYKELLLQGKDVWVNNGEWLDVTPSVKGTEITLDMIHAGNEEITDFEIYLNRNFFEEIPYQKEIQYMFEDLEPHSAYNIIIIAKNEEGVVGITQTGEQTYNAPVEDDIGYGNGSYDEQDTEWRDNPTGDIVEFQEPAIEAEVRNRLDIPNRAIYISDMKHLQTVYVPYAEVSSLADLETAVNLEELNVSSNKISDLSPLAGLEKLHTLDLNDNSVKDLSYLADKQELNYLYINNNPVSSIDSLDGLPLLDLTVRGTDIDSIDVLKSLQSLTSISADRLLYLEDNEANQAVIAALEERGVMVYADPGTAYMDLLDSRVSDTKAEFGFYGSYKGGYHAEADKLILTAGDQTVELAGDEHEYTLQDLKPATEYKVKIEAFKEDELIGNLSFTIDTKDAPTGEEVTFADQELAELVKEELLLDRTIYQSDMENLQSIGIDGPDIKSLDGLEFAINLRSIYIANSDITDLSSISGAKELQSLVLNNVPVEDLSFVQQLTKVNDLWLESVKVKDFSFLSELEQLRYLTIKESSLKDLPDLSQINLEDVDLSGNQLISVNGLRNINDLGILDVSNNKITNIDALSTLNLRFLGINGNPIEKINGTFEKVYSIRIGENPFDPALINAVFPSLEELTIKGDLSNYDRLTNMDSSLRSMTIQDTTMDSIEFLKDLSVSLIRIENTNENLSFKKGTDERRVKEELEAGGTYIEINSYNEVKVTEAVEGEDSLKVGWTYDGFEEADKFRLSLNREIIDEVSGDIRSYTFTDLEPGRNYELIIHVFGKDGYLWETYENYTTLAAGEETKTPPAEDADQDTQEEPTDTSGPDENGNDATDNPVEEPDKEDTVKGKPTNGTVPEKTTVKKVKAVKKAGKYVVDSAALENIEEKATVSIEVAKEGAASIQMSREQIQTLQKQGASVQVDNTDVKVKIPAINLPEGKTAEITVKAMKAEGALAAYDFTISADGKTYHQFDEEMTLEFSVDVSKVKNPENLRVFYYNEDTSEWEMIAGRFVDGKVIAQTDHFSTYAVFEVSGKELASGDLAKTPEKPSENRDTNTLVEPAPNGHKEKTKNPNRELSGEAAGAKLPVTGTEHYKLLLLGTLLTAISITLAAFRRKQSL</sequence>
<dbReference type="SUPFAM" id="SSF52058">
    <property type="entry name" value="L domain-like"/>
    <property type="match status" value="2"/>
</dbReference>
<evidence type="ECO:0000256" key="2">
    <source>
        <dbReference type="ARBA" id="ARBA00022737"/>
    </source>
</evidence>
<feature type="region of interest" description="Disordered" evidence="3">
    <location>
        <begin position="1093"/>
        <end position="1150"/>
    </location>
</feature>
<feature type="compositionally biased region" description="Basic and acidic residues" evidence="3">
    <location>
        <begin position="174"/>
        <end position="186"/>
    </location>
</feature>
<dbReference type="InterPro" id="IPR036116">
    <property type="entry name" value="FN3_sf"/>
</dbReference>
<feature type="compositionally biased region" description="Basic and acidic residues" evidence="3">
    <location>
        <begin position="1356"/>
        <end position="1369"/>
    </location>
</feature>
<keyword evidence="1" id="KW-0433">Leucine-rich repeat</keyword>
<dbReference type="SUPFAM" id="SSF49265">
    <property type="entry name" value="Fibronectin type III"/>
    <property type="match status" value="2"/>
</dbReference>
<dbReference type="InterPro" id="IPR001611">
    <property type="entry name" value="Leu-rich_rpt"/>
</dbReference>
<dbReference type="EMBL" id="QXIR01000006">
    <property type="protein sequence ID" value="RIW36066.1"/>
    <property type="molecule type" value="Genomic_DNA"/>
</dbReference>
<evidence type="ECO:0000256" key="3">
    <source>
        <dbReference type="SAM" id="MobiDB-lite"/>
    </source>
</evidence>
<dbReference type="PROSITE" id="PS51450">
    <property type="entry name" value="LRR"/>
    <property type="match status" value="5"/>
</dbReference>
<evidence type="ECO:0008006" key="6">
    <source>
        <dbReference type="Google" id="ProtNLM"/>
    </source>
</evidence>
<dbReference type="InterPro" id="IPR013783">
    <property type="entry name" value="Ig-like_fold"/>
</dbReference>
<comment type="caution">
    <text evidence="4">The sequence shown here is derived from an EMBL/GenBank/DDBJ whole genome shotgun (WGS) entry which is preliminary data.</text>
</comment>
<feature type="compositionally biased region" description="Basic and acidic residues" evidence="3">
    <location>
        <begin position="1335"/>
        <end position="1345"/>
    </location>
</feature>
<reference evidence="4 5" key="1">
    <citation type="submission" date="2018-09" db="EMBL/GenBank/DDBJ databases">
        <title>Bacillus saliacetes sp. nov., isolated from Thai shrimp paste (Ka-pi).</title>
        <authorList>
            <person name="Daroonpunt R."/>
            <person name="Tanasupawat S."/>
            <person name="Yiamsombut S."/>
        </authorList>
    </citation>
    <scope>NUCLEOTIDE SEQUENCE [LARGE SCALE GENOMIC DNA]</scope>
    <source>
        <strain evidence="4 5">SKP7-4</strain>
    </source>
</reference>
<keyword evidence="5" id="KW-1185">Reference proteome</keyword>
<dbReference type="SMART" id="SM00365">
    <property type="entry name" value="LRR_SD22"/>
    <property type="match status" value="4"/>
</dbReference>
<feature type="compositionally biased region" description="Acidic residues" evidence="3">
    <location>
        <begin position="145"/>
        <end position="167"/>
    </location>
</feature>
<feature type="compositionally biased region" description="Acidic residues" evidence="3">
    <location>
        <begin position="1102"/>
        <end position="1113"/>
    </location>
</feature>
<dbReference type="PANTHER" id="PTHR46652:SF3">
    <property type="entry name" value="LEUCINE-RICH REPEAT-CONTAINING PROTEIN 9"/>
    <property type="match status" value="1"/>
</dbReference>
<evidence type="ECO:0000256" key="1">
    <source>
        <dbReference type="ARBA" id="ARBA00022614"/>
    </source>
</evidence>
<evidence type="ECO:0000313" key="4">
    <source>
        <dbReference type="EMBL" id="RIW36066.1"/>
    </source>
</evidence>
<organism evidence="4 5">
    <name type="scientific">Bacillus salacetis</name>
    <dbReference type="NCBI Taxonomy" id="2315464"/>
    <lineage>
        <taxon>Bacteria</taxon>
        <taxon>Bacillati</taxon>
        <taxon>Bacillota</taxon>
        <taxon>Bacilli</taxon>
        <taxon>Bacillales</taxon>
        <taxon>Bacillaceae</taxon>
        <taxon>Bacillus</taxon>
    </lineage>
</organism>
<dbReference type="InterPro" id="IPR025875">
    <property type="entry name" value="Leu-rich_rpt_4"/>
</dbReference>
<dbReference type="Gene3D" id="3.80.10.10">
    <property type="entry name" value="Ribonuclease Inhibitor"/>
    <property type="match status" value="3"/>
</dbReference>
<dbReference type="OrthoDB" id="2786233at2"/>
<protein>
    <recommendedName>
        <fullName evidence="6">LPXTG cell wall anchor domain-containing protein</fullName>
    </recommendedName>
</protein>
<dbReference type="Proteomes" id="UP000265801">
    <property type="component" value="Unassembled WGS sequence"/>
</dbReference>
<feature type="region of interest" description="Disordered" evidence="3">
    <location>
        <begin position="1331"/>
        <end position="1375"/>
    </location>
</feature>
<proteinExistence type="predicted"/>
<keyword evidence="2" id="KW-0677">Repeat</keyword>
<dbReference type="RefSeq" id="WP_119546070.1">
    <property type="nucleotide sequence ID" value="NZ_QXIR01000006.1"/>
</dbReference>
<feature type="compositionally biased region" description="Polar residues" evidence="3">
    <location>
        <begin position="1114"/>
        <end position="1126"/>
    </location>
</feature>